<dbReference type="KEGG" id="chiz:HQ393_13595"/>
<keyword evidence="2" id="KW-1185">Reference proteome</keyword>
<reference evidence="1 2" key="1">
    <citation type="submission" date="2020-07" db="EMBL/GenBank/DDBJ databases">
        <title>Complete genome sequence of Chitinibacter sp. 2T18.</title>
        <authorList>
            <person name="Bae J.-W."/>
            <person name="Choi J.-W."/>
        </authorList>
    </citation>
    <scope>NUCLEOTIDE SEQUENCE [LARGE SCALE GENOMIC DNA]</scope>
    <source>
        <strain evidence="1 2">2T18</strain>
    </source>
</reference>
<sequence>MFSYYQLSVPVYTRALTQLSHLLDKGVEFALNKKVSDETMLGLRLAPDMLPFVKQIQIVCDTAKFAVARLSGTEAPKHDDNEKTFAELKTRIDETLAFIEAIPEAAFADAGSKTIKLSFLPNPMSAEVYLLNFVAPNLYFHLTTAYAILRSNGVEVGKADYLGAI</sequence>
<dbReference type="RefSeq" id="WP_179355689.1">
    <property type="nucleotide sequence ID" value="NZ_CP058627.1"/>
</dbReference>
<dbReference type="EMBL" id="CP058627">
    <property type="protein sequence ID" value="QLG89193.1"/>
    <property type="molecule type" value="Genomic_DNA"/>
</dbReference>
<dbReference type="Pfam" id="PF09351">
    <property type="entry name" value="DUF1993"/>
    <property type="match status" value="1"/>
</dbReference>
<dbReference type="InterPro" id="IPR018531">
    <property type="entry name" value="DUF1993"/>
</dbReference>
<dbReference type="AlphaFoldDB" id="A0A7H9BKU1"/>
<gene>
    <name evidence="1" type="ORF">HQ393_13595</name>
</gene>
<dbReference type="PANTHER" id="PTHR36922">
    <property type="entry name" value="BLL2446 PROTEIN"/>
    <property type="match status" value="1"/>
</dbReference>
<protein>
    <submittedName>
        <fullName evidence="1">DUF1993 domain-containing protein</fullName>
    </submittedName>
</protein>
<dbReference type="PANTHER" id="PTHR36922:SF1">
    <property type="entry name" value="DUF1993 DOMAIN-CONTAINING PROTEIN"/>
    <property type="match status" value="1"/>
</dbReference>
<proteinExistence type="predicted"/>
<evidence type="ECO:0000313" key="2">
    <source>
        <dbReference type="Proteomes" id="UP000509597"/>
    </source>
</evidence>
<organism evidence="1 2">
    <name type="scientific">Chitinibacter bivalviorum</name>
    <dbReference type="NCBI Taxonomy" id="2739434"/>
    <lineage>
        <taxon>Bacteria</taxon>
        <taxon>Pseudomonadati</taxon>
        <taxon>Pseudomonadota</taxon>
        <taxon>Betaproteobacteria</taxon>
        <taxon>Neisseriales</taxon>
        <taxon>Chitinibacteraceae</taxon>
        <taxon>Chitinibacter</taxon>
    </lineage>
</organism>
<dbReference type="SUPFAM" id="SSF109854">
    <property type="entry name" value="DinB/YfiT-like putative metalloenzymes"/>
    <property type="match status" value="1"/>
</dbReference>
<dbReference type="Proteomes" id="UP000509597">
    <property type="component" value="Chromosome"/>
</dbReference>
<dbReference type="Gene3D" id="1.20.120.450">
    <property type="entry name" value="dinb family like domain"/>
    <property type="match status" value="1"/>
</dbReference>
<evidence type="ECO:0000313" key="1">
    <source>
        <dbReference type="EMBL" id="QLG89193.1"/>
    </source>
</evidence>
<accession>A0A7H9BKU1</accession>
<name>A0A7H9BKU1_9NEIS</name>
<dbReference type="InterPro" id="IPR034660">
    <property type="entry name" value="DinB/YfiT-like"/>
</dbReference>